<keyword evidence="5" id="KW-1185">Reference proteome</keyword>
<dbReference type="Gene3D" id="3.40.50.10470">
    <property type="entry name" value="Translation initiation factor eif-2b, domain 2"/>
    <property type="match status" value="1"/>
</dbReference>
<dbReference type="RefSeq" id="WP_073994206.1">
    <property type="nucleotide sequence ID" value="NZ_FQYT01000021.1"/>
</dbReference>
<feature type="binding site" evidence="3">
    <location>
        <position position="194"/>
    </location>
    <ligand>
        <name>substrate</name>
    </ligand>
</feature>
<dbReference type="NCBIfam" id="NF004326">
    <property type="entry name" value="PRK05720.1"/>
    <property type="match status" value="1"/>
</dbReference>
<evidence type="ECO:0000313" key="4">
    <source>
        <dbReference type="EMBL" id="SHJ42778.1"/>
    </source>
</evidence>
<comment type="catalytic activity">
    <reaction evidence="2 3">
        <text>5-(methylsulfanyl)-alpha-D-ribose 1-phosphate = 5-(methylsulfanyl)-D-ribulose 1-phosphate</text>
        <dbReference type="Rhea" id="RHEA:19989"/>
        <dbReference type="ChEBI" id="CHEBI:58533"/>
        <dbReference type="ChEBI" id="CHEBI:58548"/>
        <dbReference type="EC" id="5.3.1.23"/>
    </reaction>
</comment>
<dbReference type="SUPFAM" id="SSF100950">
    <property type="entry name" value="NagB/RpiA/CoA transferase-like"/>
    <property type="match status" value="1"/>
</dbReference>
<dbReference type="InterPro" id="IPR027363">
    <property type="entry name" value="M1Pi_N"/>
</dbReference>
<evidence type="ECO:0000256" key="2">
    <source>
        <dbReference type="ARBA" id="ARBA00052401"/>
    </source>
</evidence>
<dbReference type="Pfam" id="PF01008">
    <property type="entry name" value="IF-2B"/>
    <property type="match status" value="1"/>
</dbReference>
<evidence type="ECO:0000256" key="1">
    <source>
        <dbReference type="ARBA" id="ARBA00023235"/>
    </source>
</evidence>
<dbReference type="Proteomes" id="UP000184342">
    <property type="component" value="Unassembled WGS sequence"/>
</dbReference>
<dbReference type="PANTHER" id="PTHR43475:SF1">
    <property type="entry name" value="METHYLTHIORIBOSE-1-PHOSPHATE ISOMERASE"/>
    <property type="match status" value="1"/>
</dbReference>
<dbReference type="GO" id="GO:0046523">
    <property type="term" value="F:S-methyl-5-thioribose-1-phosphate isomerase activity"/>
    <property type="evidence" value="ECO:0007669"/>
    <property type="project" value="UniProtKB-UniRule"/>
</dbReference>
<feature type="binding site" evidence="3">
    <location>
        <begin position="44"/>
        <end position="46"/>
    </location>
    <ligand>
        <name>substrate</name>
    </ligand>
</feature>
<protein>
    <recommendedName>
        <fullName evidence="3">Methylthioribose-1-phosphate isomerase</fullName>
        <shortName evidence="3">M1Pi</shortName>
        <shortName evidence="3">MTR-1-P isomerase</shortName>
        <ecNumber evidence="3">5.3.1.23</ecNumber>
    </recommendedName>
    <alternativeName>
        <fullName evidence="3">S-methyl-5-thioribose-1-phosphate isomerase</fullName>
    </alternativeName>
</protein>
<dbReference type="EC" id="5.3.1.23" evidence="3"/>
<dbReference type="HAMAP" id="MF_01678">
    <property type="entry name" value="Salvage_MtnA"/>
    <property type="match status" value="1"/>
</dbReference>
<feature type="site" description="Transition state stabilizer" evidence="3">
    <location>
        <position position="155"/>
    </location>
</feature>
<gene>
    <name evidence="3" type="primary">mtnA</name>
    <name evidence="4" type="ORF">SAMN02745691_01930</name>
</gene>
<dbReference type="InterPro" id="IPR011559">
    <property type="entry name" value="Initiation_fac_2B_a/b/d"/>
</dbReference>
<dbReference type="Gene3D" id="1.20.120.420">
    <property type="entry name" value="translation initiation factor eif-2b, domain 1"/>
    <property type="match status" value="1"/>
</dbReference>
<dbReference type="AlphaFoldDB" id="A0A1M6J7V2"/>
<dbReference type="OrthoDB" id="9803436at2"/>
<comment type="function">
    <text evidence="3">Catalyzes the interconversion of methylthioribose-1-phosphate (MTR-1-P) into methylthioribulose-1-phosphate (MTRu-1-P).</text>
</comment>
<dbReference type="FunFam" id="1.20.120.420:FF:000003">
    <property type="entry name" value="Methylthioribose-1-phosphate isomerase"/>
    <property type="match status" value="1"/>
</dbReference>
<name>A0A1M6J7V2_9FIRM</name>
<dbReference type="FunFam" id="3.40.50.10470:FF:000006">
    <property type="entry name" value="Methylthioribose-1-phosphate isomerase"/>
    <property type="match status" value="1"/>
</dbReference>
<dbReference type="EMBL" id="FQYT01000021">
    <property type="protein sequence ID" value="SHJ42778.1"/>
    <property type="molecule type" value="Genomic_DNA"/>
</dbReference>
<feature type="binding site" evidence="3">
    <location>
        <position position="87"/>
    </location>
    <ligand>
        <name>substrate</name>
    </ligand>
</feature>
<evidence type="ECO:0000256" key="3">
    <source>
        <dbReference type="HAMAP-Rule" id="MF_01678"/>
    </source>
</evidence>
<dbReference type="UniPathway" id="UPA00904">
    <property type="reaction ID" value="UER00874"/>
</dbReference>
<dbReference type="STRING" id="1122934.SAMN02745691_01930"/>
<keyword evidence="3" id="KW-0486">Methionine biosynthesis</keyword>
<proteinExistence type="inferred from homology"/>
<dbReference type="NCBIfam" id="TIGR00512">
    <property type="entry name" value="salvage_mtnA"/>
    <property type="match status" value="1"/>
</dbReference>
<dbReference type="NCBIfam" id="TIGR00524">
    <property type="entry name" value="eIF-2B_rel"/>
    <property type="match status" value="1"/>
</dbReference>
<dbReference type="GO" id="GO:0019509">
    <property type="term" value="P:L-methionine salvage from methylthioadenosine"/>
    <property type="evidence" value="ECO:0007669"/>
    <property type="project" value="UniProtKB-UniRule"/>
</dbReference>
<comment type="similarity">
    <text evidence="3">Belongs to the EIF-2B alpha/beta/delta subunits family. MtnA subfamily.</text>
</comment>
<organism evidence="4 5">
    <name type="scientific">Parasporobacterium paucivorans DSM 15970</name>
    <dbReference type="NCBI Taxonomy" id="1122934"/>
    <lineage>
        <taxon>Bacteria</taxon>
        <taxon>Bacillati</taxon>
        <taxon>Bacillota</taxon>
        <taxon>Clostridia</taxon>
        <taxon>Lachnospirales</taxon>
        <taxon>Lachnospiraceae</taxon>
        <taxon>Parasporobacterium</taxon>
    </lineage>
</organism>
<dbReference type="PANTHER" id="PTHR43475">
    <property type="entry name" value="METHYLTHIORIBOSE-1-PHOSPHATE ISOMERASE"/>
    <property type="match status" value="1"/>
</dbReference>
<keyword evidence="1 3" id="KW-0413">Isomerase</keyword>
<dbReference type="InterPro" id="IPR042529">
    <property type="entry name" value="IF_2B-like_C"/>
</dbReference>
<evidence type="ECO:0000313" key="5">
    <source>
        <dbReference type="Proteomes" id="UP000184342"/>
    </source>
</evidence>
<keyword evidence="3" id="KW-0028">Amino-acid biosynthesis</keyword>
<feature type="binding site" evidence="3">
    <location>
        <begin position="245"/>
        <end position="246"/>
    </location>
    <ligand>
        <name>substrate</name>
    </ligand>
</feature>
<dbReference type="InterPro" id="IPR037171">
    <property type="entry name" value="NagB/RpiA_transferase-like"/>
</dbReference>
<sequence length="352" mass="38815">MDTIRWEEGKLKIIDQTKLPTEEIILDIENIEDCRRAIKNLQVRGAPAIGDAAAFGMVLGLKEIQAENFEDFYEAFLENKRFLSSSRPTAVNLFWALDRMEDVVLKNAEMTLPEIRCLLEKEAMNIAEEDAATCRKIGENGAALLRDGMSILTHCNAGRLATARYGTALAPVYVAEEQGKRIHVYADETRPLLQGARLTAYELKEAGVDVTVITDSMAAYVMKNMRVDFVIVGCDRVAANGDTANKIGTYGVALLAKAHGIPFYVAGPFSTIDMDTPTGREILIEERPPEEITHGFGKRTVPVGVEVLNPAFDVTDHALITGFITEKGIICPPYKEGFEAALRGMKRGNERC</sequence>
<accession>A0A1M6J7V2</accession>
<comment type="pathway">
    <text evidence="3">Amino-acid biosynthesis; L-methionine biosynthesis via salvage pathway; L-methionine from S-methyl-5-thio-alpha-D-ribose 1-phosphate: step 1/6.</text>
</comment>
<reference evidence="4 5" key="1">
    <citation type="submission" date="2016-11" db="EMBL/GenBank/DDBJ databases">
        <authorList>
            <person name="Jaros S."/>
            <person name="Januszkiewicz K."/>
            <person name="Wedrychowicz H."/>
        </authorList>
    </citation>
    <scope>NUCLEOTIDE SEQUENCE [LARGE SCALE GENOMIC DNA]</scope>
    <source>
        <strain evidence="4 5">DSM 15970</strain>
    </source>
</reference>
<dbReference type="InterPro" id="IPR000649">
    <property type="entry name" value="IF-2B-related"/>
</dbReference>
<feature type="active site" description="Proton donor" evidence="3">
    <location>
        <position position="235"/>
    </location>
</feature>
<dbReference type="InterPro" id="IPR005251">
    <property type="entry name" value="IF-M1Pi"/>
</dbReference>